<feature type="transmembrane region" description="Helical" evidence="8">
    <location>
        <begin position="94"/>
        <end position="113"/>
    </location>
</feature>
<feature type="transmembrane region" description="Helical" evidence="8">
    <location>
        <begin position="71"/>
        <end position="88"/>
    </location>
</feature>
<dbReference type="NCBIfam" id="NF037955">
    <property type="entry name" value="mfs"/>
    <property type="match status" value="1"/>
</dbReference>
<reference evidence="10 11" key="2">
    <citation type="journal article" date="2012" name="Int. J. Syst. Evol. Microbiol.">
        <title>Magnetococcus marinus gen. nov., sp. nov., a marine, magnetotactic bacterium that represents a novel lineage (Magnetococcaceae fam. nov.; Magnetococcales ord. nov.) at the base of the Alphaproteobacteria.</title>
        <authorList>
            <person name="Bazylinski D.A."/>
            <person name="Williams T.J."/>
            <person name="Lefevre C.T."/>
            <person name="Berg R.J."/>
            <person name="Zhang C.L."/>
            <person name="Bowser S.S."/>
            <person name="Dean A.J."/>
            <person name="Beveridge T.J."/>
        </authorList>
    </citation>
    <scope>NUCLEOTIDE SEQUENCE [LARGE SCALE GENOMIC DNA]</scope>
    <source>
        <strain evidence="11">ATCC BAA-1437 / JCM 17883 / MC-1</strain>
    </source>
</reference>
<evidence type="ECO:0000256" key="8">
    <source>
        <dbReference type="SAM" id="Phobius"/>
    </source>
</evidence>
<feature type="transmembrane region" description="Helical" evidence="8">
    <location>
        <begin position="285"/>
        <end position="306"/>
    </location>
</feature>
<keyword evidence="4" id="KW-0997">Cell inner membrane</keyword>
<feature type="transmembrane region" description="Helical" evidence="8">
    <location>
        <begin position="133"/>
        <end position="150"/>
    </location>
</feature>
<sequence>MNRQTYWVLAAYYGAFFAALGIMLPYWPLYLKEIGLGAEQIGILVALIHGMRVIGSPIWGHWADQGSRKTIIIITSLATLAIFSLYYFGTSFWYLVVVTLLYSFVHSAPLALVDATAMEQATKYRGQYGRIRVWGSIGFIAAAQLVGLLLDWQPVTLILPIITLLILFDVLLALLMPHEERHTNPDAKPVRIWSALTDPRLAWFYLAALLMQFSHSGYYGFFSLHMQASGYSRGEIGSFWSIGVLAEVLLLTWSKPFLKIGVSKLLIISLVLTSLRWSVYVSTTHWLIIGLVQTLHAFSFGAFHVASVKRLHDLAPPGRRASTQSWYSALSFGIGGGLGMACSGYLYQHVGAQGLFAVMAATAALGVFACYRAVLLYHRDPADVV</sequence>
<dbReference type="Gene3D" id="1.20.1250.20">
    <property type="entry name" value="MFS general substrate transporter like domains"/>
    <property type="match status" value="2"/>
</dbReference>
<evidence type="ECO:0000256" key="5">
    <source>
        <dbReference type="ARBA" id="ARBA00022692"/>
    </source>
</evidence>
<feature type="transmembrane region" description="Helical" evidence="8">
    <location>
        <begin position="156"/>
        <end position="175"/>
    </location>
</feature>
<dbReference type="PANTHER" id="PTHR23522:SF10">
    <property type="entry name" value="3-PHENYLPROPIONIC ACID TRANSPORTER-RELATED"/>
    <property type="match status" value="1"/>
</dbReference>
<protein>
    <submittedName>
        <fullName evidence="10">Major facilitator superfamily MFS_1</fullName>
    </submittedName>
</protein>
<feature type="transmembrane region" description="Helical" evidence="8">
    <location>
        <begin position="326"/>
        <end position="347"/>
    </location>
</feature>
<feature type="transmembrane region" description="Helical" evidence="8">
    <location>
        <begin position="7"/>
        <end position="29"/>
    </location>
</feature>
<dbReference type="RefSeq" id="WP_011714814.1">
    <property type="nucleotide sequence ID" value="NC_008576.1"/>
</dbReference>
<evidence type="ECO:0000256" key="3">
    <source>
        <dbReference type="ARBA" id="ARBA00022475"/>
    </source>
</evidence>
<gene>
    <name evidence="10" type="ordered locus">Mmc1_3262</name>
</gene>
<organism evidence="10 11">
    <name type="scientific">Magnetococcus marinus (strain ATCC BAA-1437 / JCM 17883 / MC-1)</name>
    <dbReference type="NCBI Taxonomy" id="156889"/>
    <lineage>
        <taxon>Bacteria</taxon>
        <taxon>Pseudomonadati</taxon>
        <taxon>Pseudomonadota</taxon>
        <taxon>Magnetococcia</taxon>
        <taxon>Magnetococcales</taxon>
        <taxon>Magnetococcaceae</taxon>
        <taxon>Magnetococcus</taxon>
    </lineage>
</organism>
<evidence type="ECO:0000256" key="2">
    <source>
        <dbReference type="ARBA" id="ARBA00022448"/>
    </source>
</evidence>
<dbReference type="InterPro" id="IPR024989">
    <property type="entry name" value="MFS_assoc_dom"/>
</dbReference>
<dbReference type="SUPFAM" id="SSF103473">
    <property type="entry name" value="MFS general substrate transporter"/>
    <property type="match status" value="1"/>
</dbReference>
<evidence type="ECO:0000256" key="1">
    <source>
        <dbReference type="ARBA" id="ARBA00004429"/>
    </source>
</evidence>
<proteinExistence type="predicted"/>
<dbReference type="GO" id="GO:0015528">
    <property type="term" value="F:lactose:proton symporter activity"/>
    <property type="evidence" value="ECO:0007669"/>
    <property type="project" value="TreeGrafter"/>
</dbReference>
<dbReference type="KEGG" id="mgm:Mmc1_3262"/>
<dbReference type="InterPro" id="IPR036259">
    <property type="entry name" value="MFS_trans_sf"/>
</dbReference>
<dbReference type="Proteomes" id="UP000002586">
    <property type="component" value="Chromosome"/>
</dbReference>
<evidence type="ECO:0000256" key="4">
    <source>
        <dbReference type="ARBA" id="ARBA00022519"/>
    </source>
</evidence>
<name>A0LCQ9_MAGMM</name>
<accession>A0LCQ9</accession>
<feature type="transmembrane region" description="Helical" evidence="8">
    <location>
        <begin position="353"/>
        <end position="371"/>
    </location>
</feature>
<dbReference type="PANTHER" id="PTHR23522">
    <property type="entry name" value="BLL5896 PROTEIN"/>
    <property type="match status" value="1"/>
</dbReference>
<evidence type="ECO:0000256" key="7">
    <source>
        <dbReference type="ARBA" id="ARBA00023136"/>
    </source>
</evidence>
<comment type="subcellular location">
    <subcellularLocation>
        <location evidence="1">Cell inner membrane</location>
        <topology evidence="1">Multi-pass membrane protein</topology>
    </subcellularLocation>
</comment>
<dbReference type="Pfam" id="PF12832">
    <property type="entry name" value="MFS_1_like"/>
    <property type="match status" value="1"/>
</dbReference>
<reference evidence="11" key="1">
    <citation type="journal article" date="2009" name="Appl. Environ. Microbiol.">
        <title>Complete genome sequence of the chemolithoautotrophic marine magnetotactic coccus strain MC-1.</title>
        <authorList>
            <person name="Schubbe S."/>
            <person name="Williams T.J."/>
            <person name="Xie G."/>
            <person name="Kiss H.E."/>
            <person name="Brettin T.S."/>
            <person name="Martinez D."/>
            <person name="Ross C.A."/>
            <person name="Schuler D."/>
            <person name="Cox B.L."/>
            <person name="Nealson K.H."/>
            <person name="Bazylinski D.A."/>
        </authorList>
    </citation>
    <scope>NUCLEOTIDE SEQUENCE [LARGE SCALE GENOMIC DNA]</scope>
    <source>
        <strain evidence="11">ATCC BAA-1437 / JCM 17883 / MC-1</strain>
    </source>
</reference>
<evidence type="ECO:0000313" key="10">
    <source>
        <dbReference type="EMBL" id="ABK45752.1"/>
    </source>
</evidence>
<feature type="transmembrane region" description="Helical" evidence="8">
    <location>
        <begin position="201"/>
        <end position="224"/>
    </location>
</feature>
<dbReference type="PIRSF" id="PIRSF004925">
    <property type="entry name" value="HcaT"/>
    <property type="match status" value="1"/>
</dbReference>
<dbReference type="HOGENOM" id="CLU_013133_6_0_5"/>
<evidence type="ECO:0000256" key="6">
    <source>
        <dbReference type="ARBA" id="ARBA00022989"/>
    </source>
</evidence>
<keyword evidence="7 8" id="KW-0472">Membrane</keyword>
<dbReference type="EMBL" id="CP000471">
    <property type="protein sequence ID" value="ABK45752.1"/>
    <property type="molecule type" value="Genomic_DNA"/>
</dbReference>
<evidence type="ECO:0000313" key="11">
    <source>
        <dbReference type="Proteomes" id="UP000002586"/>
    </source>
</evidence>
<dbReference type="STRING" id="156889.Mmc1_3262"/>
<feature type="transmembrane region" description="Helical" evidence="8">
    <location>
        <begin position="260"/>
        <end position="279"/>
    </location>
</feature>
<dbReference type="OrthoDB" id="9150135at2"/>
<dbReference type="AlphaFoldDB" id="A0LCQ9"/>
<keyword evidence="3" id="KW-1003">Cell membrane</keyword>
<dbReference type="GO" id="GO:0030395">
    <property type="term" value="F:lactose binding"/>
    <property type="evidence" value="ECO:0007669"/>
    <property type="project" value="TreeGrafter"/>
</dbReference>
<keyword evidence="2" id="KW-0813">Transport</keyword>
<keyword evidence="11" id="KW-1185">Reference proteome</keyword>
<feature type="domain" description="Major facilitator superfamily associated" evidence="9">
    <location>
        <begin position="6"/>
        <end position="357"/>
    </location>
</feature>
<keyword evidence="6 8" id="KW-1133">Transmembrane helix</keyword>
<keyword evidence="5 8" id="KW-0812">Transmembrane</keyword>
<evidence type="ECO:0000259" key="9">
    <source>
        <dbReference type="Pfam" id="PF12832"/>
    </source>
</evidence>
<dbReference type="GO" id="GO:0005886">
    <property type="term" value="C:plasma membrane"/>
    <property type="evidence" value="ECO:0007669"/>
    <property type="project" value="UniProtKB-SubCell"/>
</dbReference>
<dbReference type="eggNOG" id="COG2814">
    <property type="taxonomic scope" value="Bacteria"/>
</dbReference>
<feature type="transmembrane region" description="Helical" evidence="8">
    <location>
        <begin position="236"/>
        <end position="253"/>
    </location>
</feature>
<dbReference type="InterPro" id="IPR026032">
    <property type="entry name" value="HcaT-like"/>
</dbReference>